<protein>
    <submittedName>
        <fullName evidence="2">Hypothetical membrane protein</fullName>
    </submittedName>
</protein>
<evidence type="ECO:0000256" key="1">
    <source>
        <dbReference type="SAM" id="Phobius"/>
    </source>
</evidence>
<accession>Q2LTU5</accession>
<sequence>MRTVIKVSGIFVVFLIVSCVTVNIYFPAAEVQKAADSIVEDVRTKANDVQKETVPAPAPGPSSRLDLLKQFRFGPVNAHAAVNIDVSTPAIRGIRDSMKNRFFQLKPFYDKGAIGENNKGLVEARNIAGLNLQERSQVNKLIEQENKDRTALYQEIATANKLGSETVPQIATIFANSWRGKSQPGWWVQGDNGVWAKK</sequence>
<dbReference type="InParanoid" id="Q2LTU5"/>
<dbReference type="OrthoDB" id="8526313at2"/>
<organism evidence="2 3">
    <name type="scientific">Syntrophus aciditrophicus (strain SB)</name>
    <dbReference type="NCBI Taxonomy" id="56780"/>
    <lineage>
        <taxon>Bacteria</taxon>
        <taxon>Pseudomonadati</taxon>
        <taxon>Thermodesulfobacteriota</taxon>
        <taxon>Syntrophia</taxon>
        <taxon>Syntrophales</taxon>
        <taxon>Syntrophaceae</taxon>
        <taxon>Syntrophus</taxon>
    </lineage>
</organism>
<gene>
    <name evidence="2" type="ORF">SYN_00613</name>
</gene>
<name>Q2LTU5_SYNAS</name>
<dbReference type="eggNOG" id="COG3784">
    <property type="taxonomic scope" value="Bacteria"/>
</dbReference>
<dbReference type="RefSeq" id="WP_011417529.1">
    <property type="nucleotide sequence ID" value="NC_007759.1"/>
</dbReference>
<evidence type="ECO:0000313" key="2">
    <source>
        <dbReference type="EMBL" id="ABC77507.1"/>
    </source>
</evidence>
<keyword evidence="1" id="KW-1133">Transmembrane helix</keyword>
<proteinExistence type="predicted"/>
<dbReference type="Pfam" id="PF07027">
    <property type="entry name" value="DUF1318"/>
    <property type="match status" value="1"/>
</dbReference>
<evidence type="ECO:0000313" key="3">
    <source>
        <dbReference type="Proteomes" id="UP000001933"/>
    </source>
</evidence>
<reference evidence="2 3" key="1">
    <citation type="journal article" date="2007" name="Proc. Natl. Acad. Sci. U.S.A.">
        <title>The genome of Syntrophus aciditrophicus: life at the thermodynamic limit of microbial growth.</title>
        <authorList>
            <person name="McInerney M.J."/>
            <person name="Rohlin L."/>
            <person name="Mouttaki H."/>
            <person name="Kim U."/>
            <person name="Krupp R.S."/>
            <person name="Rios-Hernandez L."/>
            <person name="Sieber J."/>
            <person name="Struchtemeyer C.G."/>
            <person name="Bhattacharyya A."/>
            <person name="Campbell J.W."/>
            <person name="Gunsalus R.P."/>
        </authorList>
    </citation>
    <scope>NUCLEOTIDE SEQUENCE [LARGE SCALE GENOMIC DNA]</scope>
    <source>
        <strain evidence="2 3">SB</strain>
    </source>
</reference>
<keyword evidence="1" id="KW-0812">Transmembrane</keyword>
<keyword evidence="3" id="KW-1185">Reference proteome</keyword>
<dbReference type="PROSITE" id="PS51257">
    <property type="entry name" value="PROKAR_LIPOPROTEIN"/>
    <property type="match status" value="1"/>
</dbReference>
<dbReference type="InterPro" id="IPR008309">
    <property type="entry name" value="YdbL"/>
</dbReference>
<feature type="transmembrane region" description="Helical" evidence="1">
    <location>
        <begin position="7"/>
        <end position="26"/>
    </location>
</feature>
<dbReference type="STRING" id="56780.SYN_00613"/>
<dbReference type="EMBL" id="CP000252">
    <property type="protein sequence ID" value="ABC77507.1"/>
    <property type="molecule type" value="Genomic_DNA"/>
</dbReference>
<dbReference type="KEGG" id="sat:SYN_00613"/>
<keyword evidence="1" id="KW-0472">Membrane</keyword>
<dbReference type="Proteomes" id="UP000001933">
    <property type="component" value="Chromosome"/>
</dbReference>
<dbReference type="HOGENOM" id="CLU_1377509_0_0_7"/>
<dbReference type="AlphaFoldDB" id="Q2LTU5"/>